<feature type="region of interest" description="Disordered" evidence="5">
    <location>
        <begin position="441"/>
        <end position="478"/>
    </location>
</feature>
<feature type="region of interest" description="Disordered" evidence="5">
    <location>
        <begin position="508"/>
        <end position="539"/>
    </location>
</feature>
<evidence type="ECO:0000256" key="3">
    <source>
        <dbReference type="ARBA" id="ARBA00022837"/>
    </source>
</evidence>
<dbReference type="PROSITE" id="PS01248">
    <property type="entry name" value="EGF_LAM_1"/>
    <property type="match status" value="1"/>
</dbReference>
<name>A0A0A7RVT0_LITLI</name>
<keyword evidence="6" id="KW-1133">Transmembrane helix</keyword>
<proteinExistence type="evidence at transcript level"/>
<accession>A0A0A7RVT0</accession>
<evidence type="ECO:0000313" key="9">
    <source>
        <dbReference type="EMBL" id="AJA37832.1"/>
    </source>
</evidence>
<dbReference type="Pfam" id="PF22633">
    <property type="entry name" value="F5_F8_type_C_2"/>
    <property type="match status" value="1"/>
</dbReference>
<dbReference type="SUPFAM" id="SSF57184">
    <property type="entry name" value="Growth factor receptor domain"/>
    <property type="match status" value="1"/>
</dbReference>
<organism evidence="9">
    <name type="scientific">Littorina littorea</name>
    <name type="common">Common periwinkle</name>
    <dbReference type="NCBI Taxonomy" id="31216"/>
    <lineage>
        <taxon>Eukaryota</taxon>
        <taxon>Metazoa</taxon>
        <taxon>Spiralia</taxon>
        <taxon>Lophotrochozoa</taxon>
        <taxon>Mollusca</taxon>
        <taxon>Gastropoda</taxon>
        <taxon>Caenogastropoda</taxon>
        <taxon>Littorinimorpha</taxon>
        <taxon>Littorinoidea</taxon>
        <taxon>Littorinidae</taxon>
        <taxon>Littorina</taxon>
    </lineage>
</organism>
<dbReference type="SMART" id="SM00607">
    <property type="entry name" value="FTP"/>
    <property type="match status" value="1"/>
</dbReference>
<dbReference type="AlphaFoldDB" id="A0A0A7RVT0"/>
<evidence type="ECO:0000256" key="6">
    <source>
        <dbReference type="SAM" id="Phobius"/>
    </source>
</evidence>
<evidence type="ECO:0000256" key="5">
    <source>
        <dbReference type="SAM" id="MobiDB-lite"/>
    </source>
</evidence>
<feature type="domain" description="Laminin EGF-like" evidence="8">
    <location>
        <begin position="236"/>
        <end position="270"/>
    </location>
</feature>
<dbReference type="InterPro" id="IPR006585">
    <property type="entry name" value="FTP1"/>
</dbReference>
<dbReference type="EMBL" id="KM892418">
    <property type="protein sequence ID" value="AJA37832.1"/>
    <property type="molecule type" value="mRNA"/>
</dbReference>
<feature type="chain" id="PRO_5002033647" evidence="7">
    <location>
        <begin position="23"/>
        <end position="539"/>
    </location>
</feature>
<keyword evidence="3" id="KW-0106">Calcium</keyword>
<feature type="compositionally biased region" description="Polar residues" evidence="5">
    <location>
        <begin position="516"/>
        <end position="527"/>
    </location>
</feature>
<dbReference type="InterPro" id="IPR009030">
    <property type="entry name" value="Growth_fac_rcpt_cys_sf"/>
</dbReference>
<evidence type="ECO:0000259" key="8">
    <source>
        <dbReference type="PROSITE" id="PS01248"/>
    </source>
</evidence>
<evidence type="ECO:0000256" key="2">
    <source>
        <dbReference type="ARBA" id="ARBA00022723"/>
    </source>
</evidence>
<dbReference type="InterPro" id="IPR042635">
    <property type="entry name" value="MEGF10/SREC1/2-like"/>
</dbReference>
<protein>
    <submittedName>
        <fullName evidence="9">Fucolectin-related molecule</fullName>
    </submittedName>
</protein>
<dbReference type="InterPro" id="IPR008979">
    <property type="entry name" value="Galactose-bd-like_sf"/>
</dbReference>
<feature type="signal peptide" evidence="7">
    <location>
        <begin position="1"/>
        <end position="22"/>
    </location>
</feature>
<dbReference type="GO" id="GO:0046872">
    <property type="term" value="F:metal ion binding"/>
    <property type="evidence" value="ECO:0007669"/>
    <property type="project" value="UniProtKB-KW"/>
</dbReference>
<feature type="transmembrane region" description="Helical" evidence="6">
    <location>
        <begin position="400"/>
        <end position="421"/>
    </location>
</feature>
<dbReference type="InterPro" id="IPR000742">
    <property type="entry name" value="EGF"/>
</dbReference>
<gene>
    <name evidence="9" type="primary">FLReM-2-1</name>
</gene>
<keyword evidence="6" id="KW-0472">Membrane</keyword>
<dbReference type="SMART" id="SM00181">
    <property type="entry name" value="EGF"/>
    <property type="match status" value="4"/>
</dbReference>
<evidence type="ECO:0000256" key="7">
    <source>
        <dbReference type="SAM" id="SignalP"/>
    </source>
</evidence>
<dbReference type="PANTHER" id="PTHR24043:SF8">
    <property type="entry name" value="EGF-LIKE DOMAIN-CONTAINING PROTEIN"/>
    <property type="match status" value="1"/>
</dbReference>
<dbReference type="Pfam" id="PF00053">
    <property type="entry name" value="EGF_laminin"/>
    <property type="match status" value="1"/>
</dbReference>
<sequence length="539" mass="58977">MVLSGSSVLLLCLYSIILSVDGQNFVNVAINKSYNQISKWAGQGPSSNAANGDTSGTLVVNKTCIHTDFDDTVSDRPVPTNTFHWWEVDLGRTYPVQDITVWARFNFVGNFNNRLYPFTITVDNQTCVSVTSAPSTRSLSVRCTSVMYGQVVRLTLKKTSQSLNLCEFQIFECDAGRWGDRCEYYRCGRYCAIGKCDKKTGKCSACTPGWYGEQCNKACQSHSCLLHTCHQTTGRCLKCYAGYDGHTCTECEDGFSKHNSNTCSPCSAYCKDRNCHGDTGNCMQGCVDGRHGATCNTTCSPAGCQTCHQHSGQCTACRPLYNLDPNSQCKECADGFYRKTANAVHCTECSGRCHNNTPCNKATGDCDRCPPGWEGQRCFKDLVLHSGVSDGEVDKLTGPVVGAITGVGLLLVVSLLLFLCWKQRSQNTVSESDKTTTLALDPVRSHNNENTAPPAVPSPLSAEPQADTQHEIRDPGNPYEQLHIYNNMVFERELPAVSESRAIDVTATSKHADVSPDNSYVNLTTPTSKSVKPRSKKSK</sequence>
<keyword evidence="1" id="KW-0245">EGF-like domain</keyword>
<evidence type="ECO:0000256" key="4">
    <source>
        <dbReference type="ARBA" id="ARBA00023157"/>
    </source>
</evidence>
<keyword evidence="2" id="KW-0479">Metal-binding</keyword>
<dbReference type="Gene3D" id="2.60.120.260">
    <property type="entry name" value="Galactose-binding domain-like"/>
    <property type="match status" value="1"/>
</dbReference>
<dbReference type="PANTHER" id="PTHR24043">
    <property type="entry name" value="SCAVENGER RECEPTOR CLASS F"/>
    <property type="match status" value="1"/>
</dbReference>
<keyword evidence="6" id="KW-0812">Transmembrane</keyword>
<keyword evidence="7" id="KW-0732">Signal</keyword>
<dbReference type="SUPFAM" id="SSF49785">
    <property type="entry name" value="Galactose-binding domain-like"/>
    <property type="match status" value="1"/>
</dbReference>
<dbReference type="InterPro" id="IPR002049">
    <property type="entry name" value="LE_dom"/>
</dbReference>
<evidence type="ECO:0000256" key="1">
    <source>
        <dbReference type="ARBA" id="ARBA00022536"/>
    </source>
</evidence>
<keyword evidence="4" id="KW-1015">Disulfide bond</keyword>
<reference evidence="9" key="1">
    <citation type="journal article" date="2015" name="Dev. Comp. Immunol.">
        <title>Lectin-like molecules in transcriptome of Littorina littorea hemocytes.</title>
        <authorList>
            <person name="Gorbushin A.M."/>
            <person name="Borisova E.A."/>
        </authorList>
    </citation>
    <scope>NUCLEOTIDE SEQUENCE</scope>
</reference>
<dbReference type="GO" id="GO:0005044">
    <property type="term" value="F:scavenger receptor activity"/>
    <property type="evidence" value="ECO:0007669"/>
    <property type="project" value="InterPro"/>
</dbReference>